<comment type="caution">
    <text evidence="4">The sequence shown here is derived from an EMBL/GenBank/DDBJ whole genome shotgun (WGS) entry which is preliminary data.</text>
</comment>
<proteinExistence type="predicted"/>
<evidence type="ECO:0000259" key="3">
    <source>
        <dbReference type="PROSITE" id="PS50132"/>
    </source>
</evidence>
<accession>A0AAV8A790</accession>
<reference evidence="4" key="1">
    <citation type="submission" date="2022-08" db="EMBL/GenBank/DDBJ databases">
        <title>Novel sulphate-reducing endosymbionts in the free-living metamonad Anaeramoeba.</title>
        <authorList>
            <person name="Jerlstrom-Hultqvist J."/>
            <person name="Cepicka I."/>
            <person name="Gallot-Lavallee L."/>
            <person name="Salas-Leiva D."/>
            <person name="Curtis B.A."/>
            <person name="Zahonova K."/>
            <person name="Pipaliya S."/>
            <person name="Dacks J."/>
            <person name="Roger A.J."/>
        </authorList>
    </citation>
    <scope>NUCLEOTIDE SEQUENCE</scope>
    <source>
        <strain evidence="4">Busselton2</strain>
    </source>
</reference>
<name>A0AAV8A790_9EUKA</name>
<dbReference type="AlphaFoldDB" id="A0AAV8A790"/>
<dbReference type="Gene3D" id="1.10.167.10">
    <property type="entry name" value="Regulator of G-protein Signalling 4, domain 2"/>
    <property type="match status" value="1"/>
</dbReference>
<dbReference type="InterPro" id="IPR016137">
    <property type="entry name" value="RGS"/>
</dbReference>
<dbReference type="Pfam" id="PF00615">
    <property type="entry name" value="RGS"/>
    <property type="match status" value="1"/>
</dbReference>
<evidence type="ECO:0000256" key="1">
    <source>
        <dbReference type="SAM" id="Coils"/>
    </source>
</evidence>
<dbReference type="PANTHER" id="PTHR46361">
    <property type="entry name" value="ELECTRON CARRIER/ PROTEIN DISULFIDE OXIDOREDUCTASE"/>
    <property type="match status" value="1"/>
</dbReference>
<dbReference type="SMART" id="SM00315">
    <property type="entry name" value="RGS"/>
    <property type="match status" value="1"/>
</dbReference>
<evidence type="ECO:0000313" key="4">
    <source>
        <dbReference type="EMBL" id="KAJ3450104.1"/>
    </source>
</evidence>
<feature type="compositionally biased region" description="Low complexity" evidence="2">
    <location>
        <begin position="304"/>
        <end position="317"/>
    </location>
</feature>
<dbReference type="InterPro" id="IPR006869">
    <property type="entry name" value="DUF547"/>
</dbReference>
<feature type="domain" description="RGS" evidence="3">
    <location>
        <begin position="389"/>
        <end position="508"/>
    </location>
</feature>
<dbReference type="Pfam" id="PF04784">
    <property type="entry name" value="DUF547"/>
    <property type="match status" value="1"/>
</dbReference>
<evidence type="ECO:0000256" key="2">
    <source>
        <dbReference type="SAM" id="MobiDB-lite"/>
    </source>
</evidence>
<dbReference type="PANTHER" id="PTHR46361:SF3">
    <property type="entry name" value="ELECTRON CARRIER_ PROTEIN DISULFIDE OXIDOREDUCTASE"/>
    <property type="match status" value="1"/>
</dbReference>
<feature type="compositionally biased region" description="Basic and acidic residues" evidence="2">
    <location>
        <begin position="16"/>
        <end position="25"/>
    </location>
</feature>
<organism evidence="4 5">
    <name type="scientific">Anaeramoeba flamelloides</name>
    <dbReference type="NCBI Taxonomy" id="1746091"/>
    <lineage>
        <taxon>Eukaryota</taxon>
        <taxon>Metamonada</taxon>
        <taxon>Anaeramoebidae</taxon>
        <taxon>Anaeramoeba</taxon>
    </lineage>
</organism>
<feature type="region of interest" description="Disordered" evidence="2">
    <location>
        <begin position="1"/>
        <end position="25"/>
    </location>
</feature>
<dbReference type="InterPro" id="IPR044926">
    <property type="entry name" value="RGS_subdomain_2"/>
</dbReference>
<feature type="compositionally biased region" description="Low complexity" evidence="2">
    <location>
        <begin position="279"/>
        <end position="290"/>
    </location>
</feature>
<protein>
    <submittedName>
        <fullName evidence="4">Electron carrier/ protein disulfide oxidoreductase</fullName>
    </submittedName>
</protein>
<dbReference type="EMBL" id="JANTQA010000012">
    <property type="protein sequence ID" value="KAJ3450104.1"/>
    <property type="molecule type" value="Genomic_DNA"/>
</dbReference>
<sequence length="816" mass="96383">MTMWLKSQKKKKKKKKEEEEKEERAERLCRSLTAKIQELEFKLLSLNKDIGSSLSLTQKIQQTRSQIDPHEKENKKIRSSLFSTKKEIEDVEKILKPYLDQKKKIFNEKMNKIEKLQKKIKNFKSNSEIENIVETLNKKNEKLKKYTSETNTLKNLRTKSRREYQTINEEDKDGSWKTKIPKGVLIKILSDTKELNKLNEEMSLLDKRKKKLIYQNKLKSNTSIGFITIEQRLQEAMEKIQIGQRENLKIKREILEMKELLGDETLYSTIDGNSEDMLSTDSEFTSVSSSNELPKSSNKRTDLSFSNTASHSSSKTSQLRKVNRRSISQILLPKENDPIKKNGMLTKVKDSQSIPHVFKKGNNEEFSKYINKRRNKKNKKKKKKFTIDSLQTLFKIPIAVEYFRDFLVSQLCQENIMFWLAVKSLKQKDSTENQINKSSKKIFQTYILYESPFEINIQSNLRETLIKQYNNKNFFMSMFDEAHDAVLEHMIFNSWGPFQETRHFTNLLKKLKKDPNYENLSNSTQKMKLRYNIQPYKGLNEGNEYHDKIFHPITVVERLLEQLIQLLDIHYRISKNVINFKNIYSTIPFQKFVKKTAQLKYIKLDRLKSENEKLCFFLNVYNLLTVHGFLSNGLPHDQSSMNHHRRDSIYLIGGNYYSLNDIFHGILRANTFIKSNSNKIAPYFKTNDERIKYSLFKIEPMIHFAIIDPYRISQLNIYRLNGLLQSLKKTTTDLLLPLVMIKKSEKMKLPKSLLTYERDFNNHGGLLNWMSKFVSMNLMSQILANQQIKYSTKIFKNPQLLVDFEQYSIKQLHFNL</sequence>
<keyword evidence="1" id="KW-0175">Coiled coil</keyword>
<dbReference type="PROSITE" id="PS50132">
    <property type="entry name" value="RGS"/>
    <property type="match status" value="1"/>
</dbReference>
<dbReference type="CDD" id="cd07440">
    <property type="entry name" value="RGS"/>
    <property type="match status" value="1"/>
</dbReference>
<feature type="coiled-coil region" evidence="1">
    <location>
        <begin position="99"/>
        <end position="156"/>
    </location>
</feature>
<dbReference type="InterPro" id="IPR036305">
    <property type="entry name" value="RGS_sf"/>
</dbReference>
<feature type="coiled-coil region" evidence="1">
    <location>
        <begin position="195"/>
        <end position="253"/>
    </location>
</feature>
<gene>
    <name evidence="4" type="ORF">M0812_06269</name>
</gene>
<dbReference type="PRINTS" id="PR01301">
    <property type="entry name" value="RGSPROTEIN"/>
</dbReference>
<dbReference type="SUPFAM" id="SSF48097">
    <property type="entry name" value="Regulator of G-protein signaling, RGS"/>
    <property type="match status" value="1"/>
</dbReference>
<feature type="region of interest" description="Disordered" evidence="2">
    <location>
        <begin position="278"/>
        <end position="322"/>
    </location>
</feature>
<dbReference type="Proteomes" id="UP001146793">
    <property type="component" value="Unassembled WGS sequence"/>
</dbReference>
<evidence type="ECO:0000313" key="5">
    <source>
        <dbReference type="Proteomes" id="UP001146793"/>
    </source>
</evidence>